<dbReference type="EC" id="3.1.1.17" evidence="2"/>
<dbReference type="Pfam" id="PF08450">
    <property type="entry name" value="SGL"/>
    <property type="match status" value="1"/>
</dbReference>
<protein>
    <submittedName>
        <fullName evidence="2">Gluconolactonase</fullName>
        <ecNumber evidence="2">3.1.1.17</ecNumber>
    </submittedName>
</protein>
<keyword evidence="3" id="KW-1185">Reference proteome</keyword>
<dbReference type="InterPro" id="IPR013658">
    <property type="entry name" value="SGL"/>
</dbReference>
<name>A0A9N8R5T9_9BURK</name>
<proteinExistence type="predicted"/>
<dbReference type="PANTHER" id="PTHR47572:SF5">
    <property type="entry name" value="BLR2277 PROTEIN"/>
    <property type="match status" value="1"/>
</dbReference>
<feature type="domain" description="SMP-30/Gluconolactonase/LRE-like region" evidence="1">
    <location>
        <begin position="23"/>
        <end position="297"/>
    </location>
</feature>
<gene>
    <name evidence="2" type="primary">gnl_3</name>
    <name evidence="2" type="ORF">R70211_07244</name>
</gene>
<dbReference type="AlphaFoldDB" id="A0A9N8R5T9"/>
<reference evidence="2" key="1">
    <citation type="submission" date="2021-02" db="EMBL/GenBank/DDBJ databases">
        <authorList>
            <person name="Vanwijnsberghe S."/>
        </authorList>
    </citation>
    <scope>NUCLEOTIDE SEQUENCE</scope>
    <source>
        <strain evidence="2">R-70211</strain>
    </source>
</reference>
<dbReference type="SUPFAM" id="SSF63829">
    <property type="entry name" value="Calcium-dependent phosphotriesterase"/>
    <property type="match status" value="1"/>
</dbReference>
<dbReference type="Proteomes" id="UP000675121">
    <property type="component" value="Unassembled WGS sequence"/>
</dbReference>
<accession>A0A9N8R5T9</accession>
<dbReference type="InterPro" id="IPR011042">
    <property type="entry name" value="6-blade_b-propeller_TolB-like"/>
</dbReference>
<organism evidence="2 3">
    <name type="scientific">Paraburkholderia domus</name>
    <dbReference type="NCBI Taxonomy" id="2793075"/>
    <lineage>
        <taxon>Bacteria</taxon>
        <taxon>Pseudomonadati</taxon>
        <taxon>Pseudomonadota</taxon>
        <taxon>Betaproteobacteria</taxon>
        <taxon>Burkholderiales</taxon>
        <taxon>Burkholderiaceae</taxon>
        <taxon>Paraburkholderia</taxon>
    </lineage>
</organism>
<evidence type="ECO:0000259" key="1">
    <source>
        <dbReference type="Pfam" id="PF08450"/>
    </source>
</evidence>
<evidence type="ECO:0000313" key="3">
    <source>
        <dbReference type="Proteomes" id="UP000675121"/>
    </source>
</evidence>
<dbReference type="InterPro" id="IPR051262">
    <property type="entry name" value="SMP-30/CGR1_Lactonase"/>
</dbReference>
<sequence>MHNHAFSSSGQSEVRVIADDLQFPEGPVWLGDGSLLVVEIRRQTLTRVWLDGRKKIVADLKGGPNGAAIGPDGRCYVTNNGGVHFVQREDGCWASGGVPTDYVGGSVQRVDIETGEVEVLYRKINGRHLLAPNDLVFDGCGGFWFTDAGKSRQRDGDHGSVYYAKADGSFIEEAIFPIHKPNGVGISGTGRTLYVAETDTARLWAWDINRPGELASSLDSSSPSPHGGRFLCGFPQYARFDSLAVDPSGNICVATLDRGGITVCSPTGGFVGFVPVPGDTHLTNLCFASELGKVYATQSYAGRLVALDWPPSFMI</sequence>
<dbReference type="Gene3D" id="2.120.10.30">
    <property type="entry name" value="TolB, C-terminal domain"/>
    <property type="match status" value="1"/>
</dbReference>
<dbReference type="RefSeq" id="WP_201084208.1">
    <property type="nucleotide sequence ID" value="NZ_CAJNAS010000036.1"/>
</dbReference>
<dbReference type="PANTHER" id="PTHR47572">
    <property type="entry name" value="LIPOPROTEIN-RELATED"/>
    <property type="match status" value="1"/>
</dbReference>
<keyword evidence="2" id="KW-0378">Hydrolase</keyword>
<comment type="caution">
    <text evidence="2">The sequence shown here is derived from an EMBL/GenBank/DDBJ whole genome shotgun (WGS) entry which is preliminary data.</text>
</comment>
<evidence type="ECO:0000313" key="2">
    <source>
        <dbReference type="EMBL" id="CAE6964645.1"/>
    </source>
</evidence>
<dbReference type="GO" id="GO:0004341">
    <property type="term" value="F:gluconolactonase activity"/>
    <property type="evidence" value="ECO:0007669"/>
    <property type="project" value="UniProtKB-EC"/>
</dbReference>
<dbReference type="EMBL" id="CAJNAS010000036">
    <property type="protein sequence ID" value="CAE6964645.1"/>
    <property type="molecule type" value="Genomic_DNA"/>
</dbReference>